<proteinExistence type="inferred from homology"/>
<reference evidence="6 7" key="1">
    <citation type="submission" date="2019-03" db="EMBL/GenBank/DDBJ databases">
        <title>Diversity of the mouse oral microbiome.</title>
        <authorList>
            <person name="Joseph S."/>
            <person name="Aduse-Opoku J."/>
            <person name="Curtis M."/>
            <person name="Wade W."/>
            <person name="Hashim A."/>
        </authorList>
    </citation>
    <scope>NUCLEOTIDE SEQUENCE [LARGE SCALE GENOMIC DNA]</scope>
    <source>
        <strain evidence="6 7">WM131</strain>
    </source>
</reference>
<evidence type="ECO:0000256" key="2">
    <source>
        <dbReference type="ARBA" id="ARBA00006171"/>
    </source>
</evidence>
<dbReference type="InterPro" id="IPR006439">
    <property type="entry name" value="HAD-SF_hydro_IA"/>
</dbReference>
<evidence type="ECO:0000256" key="3">
    <source>
        <dbReference type="ARBA" id="ARBA00022723"/>
    </source>
</evidence>
<keyword evidence="6" id="KW-0378">Hydrolase</keyword>
<dbReference type="Proteomes" id="UP000297253">
    <property type="component" value="Unassembled WGS sequence"/>
</dbReference>
<keyword evidence="5" id="KW-0119">Carbohydrate metabolism</keyword>
<dbReference type="GO" id="GO:0016787">
    <property type="term" value="F:hydrolase activity"/>
    <property type="evidence" value="ECO:0007669"/>
    <property type="project" value="UniProtKB-KW"/>
</dbReference>
<dbReference type="Gene3D" id="1.10.150.240">
    <property type="entry name" value="Putative phosphatase, domain 2"/>
    <property type="match status" value="1"/>
</dbReference>
<dbReference type="InterPro" id="IPR051600">
    <property type="entry name" value="Beta-PGM-like"/>
</dbReference>
<dbReference type="PANTHER" id="PTHR46193">
    <property type="entry name" value="6-PHOSPHOGLUCONATE PHOSPHATASE"/>
    <property type="match status" value="1"/>
</dbReference>
<dbReference type="InterPro" id="IPR023214">
    <property type="entry name" value="HAD_sf"/>
</dbReference>
<gene>
    <name evidence="6" type="ORF">E4T82_08650</name>
</gene>
<dbReference type="AlphaFoldDB" id="A0A4Y9J919"/>
<dbReference type="RefSeq" id="WP_135182434.1">
    <property type="nucleotide sequence ID" value="NZ_JADGKZ010000013.1"/>
</dbReference>
<dbReference type="SFLD" id="SFLDG01129">
    <property type="entry name" value="C1.5:_HAD__Beta-PGM__Phosphata"/>
    <property type="match status" value="1"/>
</dbReference>
<dbReference type="Pfam" id="PF13419">
    <property type="entry name" value="HAD_2"/>
    <property type="match status" value="1"/>
</dbReference>
<comment type="cofactor">
    <cofactor evidence="1">
        <name>Mg(2+)</name>
        <dbReference type="ChEBI" id="CHEBI:18420"/>
    </cofactor>
</comment>
<sequence length="228" mass="25014">MIQAIIFDMDGVIVDTEYIDFQLQKEFVERISPVAGAVDEAAFPTLIGRSYSPLLQGIKDLSGSELSLTDISDQLEDYAKERYQQLDYPSLFRADIVAILDYAKEKGIKLAVASSSRKDHIEEVLEACGILSYFDTLVSGEAFTESKPNPAIYLATLAKLGVSAQDAVAIEDSAFGIAAAKAAGLAVIAYEESRMPVDQSQADYHEKDMQSILVRLKGLHQVDEIKRV</sequence>
<evidence type="ECO:0000313" key="6">
    <source>
        <dbReference type="EMBL" id="TFU97287.1"/>
    </source>
</evidence>
<evidence type="ECO:0000256" key="5">
    <source>
        <dbReference type="ARBA" id="ARBA00023277"/>
    </source>
</evidence>
<organism evidence="6 7">
    <name type="scientific">Streptococcus cuniculi</name>
    <dbReference type="NCBI Taxonomy" id="1432788"/>
    <lineage>
        <taxon>Bacteria</taxon>
        <taxon>Bacillati</taxon>
        <taxon>Bacillota</taxon>
        <taxon>Bacilli</taxon>
        <taxon>Lactobacillales</taxon>
        <taxon>Streptococcaceae</taxon>
        <taxon>Streptococcus</taxon>
    </lineage>
</organism>
<dbReference type="Gene3D" id="3.40.50.1000">
    <property type="entry name" value="HAD superfamily/HAD-like"/>
    <property type="match status" value="1"/>
</dbReference>
<comment type="caution">
    <text evidence="6">The sequence shown here is derived from an EMBL/GenBank/DDBJ whole genome shotgun (WGS) entry which is preliminary data.</text>
</comment>
<dbReference type="SUPFAM" id="SSF56784">
    <property type="entry name" value="HAD-like"/>
    <property type="match status" value="1"/>
</dbReference>
<dbReference type="SFLD" id="SFLDG01135">
    <property type="entry name" value="C1.5.6:_HAD__Beta-PGM__Phospha"/>
    <property type="match status" value="1"/>
</dbReference>
<dbReference type="OrthoDB" id="9797743at2"/>
<keyword evidence="4" id="KW-0460">Magnesium</keyword>
<evidence type="ECO:0000313" key="7">
    <source>
        <dbReference type="Proteomes" id="UP000297253"/>
    </source>
</evidence>
<keyword evidence="3" id="KW-0479">Metal-binding</keyword>
<dbReference type="NCBIfam" id="TIGR01549">
    <property type="entry name" value="HAD-SF-IA-v1"/>
    <property type="match status" value="1"/>
</dbReference>
<dbReference type="NCBIfam" id="TIGR01509">
    <property type="entry name" value="HAD-SF-IA-v3"/>
    <property type="match status" value="1"/>
</dbReference>
<dbReference type="PANTHER" id="PTHR46193:SF18">
    <property type="entry name" value="HEXITOL PHOSPHATASE B"/>
    <property type="match status" value="1"/>
</dbReference>
<dbReference type="InterPro" id="IPR036412">
    <property type="entry name" value="HAD-like_sf"/>
</dbReference>
<comment type="similarity">
    <text evidence="2">Belongs to the HAD-like hydrolase superfamily. CbbY/CbbZ/Gph/YieH family.</text>
</comment>
<evidence type="ECO:0000256" key="4">
    <source>
        <dbReference type="ARBA" id="ARBA00022842"/>
    </source>
</evidence>
<evidence type="ECO:0000256" key="1">
    <source>
        <dbReference type="ARBA" id="ARBA00001946"/>
    </source>
</evidence>
<dbReference type="GO" id="GO:0046872">
    <property type="term" value="F:metal ion binding"/>
    <property type="evidence" value="ECO:0007669"/>
    <property type="project" value="UniProtKB-KW"/>
</dbReference>
<accession>A0A4Y9J919</accession>
<dbReference type="InterPro" id="IPR023198">
    <property type="entry name" value="PGP-like_dom2"/>
</dbReference>
<name>A0A4Y9J919_9STRE</name>
<dbReference type="STRING" id="1432788.BU202_08855"/>
<dbReference type="InterPro" id="IPR041492">
    <property type="entry name" value="HAD_2"/>
</dbReference>
<dbReference type="EMBL" id="SPPD01000013">
    <property type="protein sequence ID" value="TFU97287.1"/>
    <property type="molecule type" value="Genomic_DNA"/>
</dbReference>
<dbReference type="SFLD" id="SFLDS00003">
    <property type="entry name" value="Haloacid_Dehalogenase"/>
    <property type="match status" value="1"/>
</dbReference>
<protein>
    <submittedName>
        <fullName evidence="6">HAD family hydrolase</fullName>
    </submittedName>
</protein>